<protein>
    <submittedName>
        <fullName evidence="1">Uncharacterized protein</fullName>
    </submittedName>
</protein>
<dbReference type="EMBL" id="SRLO01000134">
    <property type="protein sequence ID" value="TNN72668.1"/>
    <property type="molecule type" value="Genomic_DNA"/>
</dbReference>
<accession>A0A4Z2I3Z5</accession>
<proteinExistence type="predicted"/>
<reference evidence="1 2" key="1">
    <citation type="submission" date="2019-03" db="EMBL/GenBank/DDBJ databases">
        <title>First draft genome of Liparis tanakae, snailfish: a comprehensive survey of snailfish specific genes.</title>
        <authorList>
            <person name="Kim W."/>
            <person name="Song I."/>
            <person name="Jeong J.-H."/>
            <person name="Kim D."/>
            <person name="Kim S."/>
            <person name="Ryu S."/>
            <person name="Song J.Y."/>
            <person name="Lee S.K."/>
        </authorList>
    </citation>
    <scope>NUCLEOTIDE SEQUENCE [LARGE SCALE GENOMIC DNA]</scope>
    <source>
        <tissue evidence="1">Muscle</tissue>
    </source>
</reference>
<dbReference type="Proteomes" id="UP000314294">
    <property type="component" value="Unassembled WGS sequence"/>
</dbReference>
<organism evidence="1 2">
    <name type="scientific">Liparis tanakae</name>
    <name type="common">Tanaka's snailfish</name>
    <dbReference type="NCBI Taxonomy" id="230148"/>
    <lineage>
        <taxon>Eukaryota</taxon>
        <taxon>Metazoa</taxon>
        <taxon>Chordata</taxon>
        <taxon>Craniata</taxon>
        <taxon>Vertebrata</taxon>
        <taxon>Euteleostomi</taxon>
        <taxon>Actinopterygii</taxon>
        <taxon>Neopterygii</taxon>
        <taxon>Teleostei</taxon>
        <taxon>Neoteleostei</taxon>
        <taxon>Acanthomorphata</taxon>
        <taxon>Eupercaria</taxon>
        <taxon>Perciformes</taxon>
        <taxon>Cottioidei</taxon>
        <taxon>Cottales</taxon>
        <taxon>Liparidae</taxon>
        <taxon>Liparis</taxon>
    </lineage>
</organism>
<evidence type="ECO:0000313" key="1">
    <source>
        <dbReference type="EMBL" id="TNN72668.1"/>
    </source>
</evidence>
<comment type="caution">
    <text evidence="1">The sequence shown here is derived from an EMBL/GenBank/DDBJ whole genome shotgun (WGS) entry which is preliminary data.</text>
</comment>
<gene>
    <name evidence="1" type="ORF">EYF80_017117</name>
</gene>
<evidence type="ECO:0000313" key="2">
    <source>
        <dbReference type="Proteomes" id="UP000314294"/>
    </source>
</evidence>
<dbReference type="AlphaFoldDB" id="A0A4Z2I3Z5"/>
<name>A0A4Z2I3Z5_9TELE</name>
<keyword evidence="2" id="KW-1185">Reference proteome</keyword>
<sequence length="92" mass="10470">MRTSACAKRPSRASLLEPLVSSLPLSEDVEETWHRPELSPYLAHVIIVQFKPKQMSGRGPWYQTAEERTRVAMIEYLFVVQQPSQGGNELSQ</sequence>